<dbReference type="Proteomes" id="UP001642360">
    <property type="component" value="Unassembled WGS sequence"/>
</dbReference>
<evidence type="ECO:0000313" key="2">
    <source>
        <dbReference type="Proteomes" id="UP001642360"/>
    </source>
</evidence>
<evidence type="ECO:0000313" key="1">
    <source>
        <dbReference type="EMBL" id="CAK9170442.1"/>
    </source>
</evidence>
<reference evidence="1 2" key="1">
    <citation type="submission" date="2024-02" db="EMBL/GenBank/DDBJ databases">
        <authorList>
            <person name="Vignale AGUSTIN F."/>
            <person name="Sosa J E."/>
            <person name="Modenutti C."/>
        </authorList>
    </citation>
    <scope>NUCLEOTIDE SEQUENCE [LARGE SCALE GENOMIC DNA]</scope>
</reference>
<comment type="caution">
    <text evidence="1">The sequence shown here is derived from an EMBL/GenBank/DDBJ whole genome shotgun (WGS) entry which is preliminary data.</text>
</comment>
<organism evidence="1 2">
    <name type="scientific">Ilex paraguariensis</name>
    <name type="common">yerba mate</name>
    <dbReference type="NCBI Taxonomy" id="185542"/>
    <lineage>
        <taxon>Eukaryota</taxon>
        <taxon>Viridiplantae</taxon>
        <taxon>Streptophyta</taxon>
        <taxon>Embryophyta</taxon>
        <taxon>Tracheophyta</taxon>
        <taxon>Spermatophyta</taxon>
        <taxon>Magnoliopsida</taxon>
        <taxon>eudicotyledons</taxon>
        <taxon>Gunneridae</taxon>
        <taxon>Pentapetalae</taxon>
        <taxon>asterids</taxon>
        <taxon>campanulids</taxon>
        <taxon>Aquifoliales</taxon>
        <taxon>Aquifoliaceae</taxon>
        <taxon>Ilex</taxon>
    </lineage>
</organism>
<accession>A0ABC8TQW8</accession>
<gene>
    <name evidence="1" type="ORF">ILEXP_LOCUS39938</name>
</gene>
<sequence>MVTILQYCKCKFQVKPRATIASELEHDCPYSQLCQNALLMLLIDNRGLKPFQTMSASQDLHNKTYIYHVPTCRSNLGSQ</sequence>
<name>A0ABC8TQW8_9AQUA</name>
<dbReference type="AlphaFoldDB" id="A0ABC8TQW8"/>
<keyword evidence="2" id="KW-1185">Reference proteome</keyword>
<protein>
    <submittedName>
        <fullName evidence="1">Uncharacterized protein</fullName>
    </submittedName>
</protein>
<proteinExistence type="predicted"/>
<dbReference type="EMBL" id="CAUOFW020005502">
    <property type="protein sequence ID" value="CAK9170442.1"/>
    <property type="molecule type" value="Genomic_DNA"/>
</dbReference>